<comment type="caution">
    <text evidence="3">The sequence shown here is derived from an EMBL/GenBank/DDBJ whole genome shotgun (WGS) entry which is preliminary data.</text>
</comment>
<dbReference type="GO" id="GO:0016020">
    <property type="term" value="C:membrane"/>
    <property type="evidence" value="ECO:0007669"/>
    <property type="project" value="InterPro"/>
</dbReference>
<feature type="signal peptide" evidence="2">
    <location>
        <begin position="1"/>
        <end position="22"/>
    </location>
</feature>
<gene>
    <name evidence="3" type="ORF">FHR87_003178</name>
</gene>
<protein>
    <submittedName>
        <fullName evidence="3">Porin</fullName>
    </submittedName>
</protein>
<reference evidence="3 4" key="1">
    <citation type="submission" date="2020-08" db="EMBL/GenBank/DDBJ databases">
        <title>Genomic Encyclopedia of Type Strains, Phase III (KMG-III): the genomes of soil and plant-associated and newly described type strains.</title>
        <authorList>
            <person name="Whitman W."/>
        </authorList>
    </citation>
    <scope>NUCLEOTIDE SEQUENCE [LARGE SCALE GENOMIC DNA]</scope>
    <source>
        <strain evidence="3 4">CECT 4462</strain>
    </source>
</reference>
<evidence type="ECO:0000313" key="4">
    <source>
        <dbReference type="Proteomes" id="UP000549250"/>
    </source>
</evidence>
<dbReference type="EMBL" id="JACHXI010000019">
    <property type="protein sequence ID" value="MBB3104752.1"/>
    <property type="molecule type" value="Genomic_DNA"/>
</dbReference>
<dbReference type="GO" id="GO:0015288">
    <property type="term" value="F:porin activity"/>
    <property type="evidence" value="ECO:0007669"/>
    <property type="project" value="InterPro"/>
</dbReference>
<proteinExistence type="inferred from homology"/>
<comment type="similarity">
    <text evidence="1 2">Belongs to the OprB family.</text>
</comment>
<feature type="chain" id="PRO_5033097968" evidence="2">
    <location>
        <begin position="23"/>
        <end position="423"/>
    </location>
</feature>
<dbReference type="AlphaFoldDB" id="A0A839T5Q5"/>
<sequence length="423" mass="45787">MKSASGWAGSLLLLMAVQGAPAIEMEEAAVFSENLTGDWGGLRSALAARGVEIGLDHTADLMAIVEGGLDRHRSYSGLLEPTLSVNLERLLGWRGGRLFVHGITPYGGRDPIDSAGSIHAPSNLATGVDTFKLYEAWFEQRFFDDRLAILAGLYAADSEFDVKETAGIFMNGGFGTGIEFSETGLNGPCIYPTSCLGVRVRVQPTQEHYLQVAVLDGVAGDPKQPHGTQVHLGGNDGALILGEAGIQHDADEHKRFLHAAVGAWYYTARFDHLRDVDAEGNPRRERGTQGAYALIEGELFREPDQSVQGLSGFLRLGLADKKVNQLRWSASGGLVYTGLLPGRDEDVTGFGISLASNSGTFKDAQRAAGEPVTSREVAYELSHWLPLTSWMSLQFNVQYIRHPSTDPGLHSARIIGLRHKISF</sequence>
<evidence type="ECO:0000313" key="3">
    <source>
        <dbReference type="EMBL" id="MBB3104752.1"/>
    </source>
</evidence>
<accession>A0A839T5Q5</accession>
<dbReference type="Pfam" id="PF04966">
    <property type="entry name" value="OprB"/>
    <property type="match status" value="1"/>
</dbReference>
<dbReference type="PANTHER" id="PTHR37944:SF1">
    <property type="entry name" value="PORIN B"/>
    <property type="match status" value="1"/>
</dbReference>
<dbReference type="InterPro" id="IPR038673">
    <property type="entry name" value="OprB_sf"/>
</dbReference>
<keyword evidence="2" id="KW-0732">Signal</keyword>
<dbReference type="Gene3D" id="2.40.160.180">
    <property type="entry name" value="Carbohydrate-selective porin OprB"/>
    <property type="match status" value="1"/>
</dbReference>
<dbReference type="GO" id="GO:0008643">
    <property type="term" value="P:carbohydrate transport"/>
    <property type="evidence" value="ECO:0007669"/>
    <property type="project" value="InterPro"/>
</dbReference>
<dbReference type="InterPro" id="IPR007049">
    <property type="entry name" value="Carb-sel_porin_OprB"/>
</dbReference>
<evidence type="ECO:0000256" key="1">
    <source>
        <dbReference type="ARBA" id="ARBA00008769"/>
    </source>
</evidence>
<organism evidence="3 4">
    <name type="scientific">Azomonas macrocytogenes</name>
    <name type="common">Azotobacter macrocytogenes</name>
    <dbReference type="NCBI Taxonomy" id="69962"/>
    <lineage>
        <taxon>Bacteria</taxon>
        <taxon>Pseudomonadati</taxon>
        <taxon>Pseudomonadota</taxon>
        <taxon>Gammaproteobacteria</taxon>
        <taxon>Pseudomonadales</taxon>
        <taxon>Pseudomonadaceae</taxon>
        <taxon>Azomonas</taxon>
    </lineage>
</organism>
<dbReference type="RefSeq" id="WP_183167597.1">
    <property type="nucleotide sequence ID" value="NZ_JACHXI010000019.1"/>
</dbReference>
<keyword evidence="4" id="KW-1185">Reference proteome</keyword>
<evidence type="ECO:0000256" key="2">
    <source>
        <dbReference type="RuleBase" id="RU363072"/>
    </source>
</evidence>
<dbReference type="InterPro" id="IPR052932">
    <property type="entry name" value="OprB_Porin"/>
</dbReference>
<dbReference type="Proteomes" id="UP000549250">
    <property type="component" value="Unassembled WGS sequence"/>
</dbReference>
<dbReference type="PANTHER" id="PTHR37944">
    <property type="entry name" value="PORIN B"/>
    <property type="match status" value="1"/>
</dbReference>
<name>A0A839T5Q5_AZOMA</name>